<gene>
    <name evidence="6" type="ORF">G4L39_05670</name>
</gene>
<proteinExistence type="inferred from homology"/>
<accession>A0A6M1RU02</accession>
<evidence type="ECO:0000256" key="4">
    <source>
        <dbReference type="PIRSR" id="PIRSR601559-51"/>
    </source>
</evidence>
<feature type="binding site" evidence="4">
    <location>
        <position position="177"/>
    </location>
    <ligand>
        <name>Zn(2+)</name>
        <dbReference type="ChEBI" id="CHEBI:29105"/>
        <label>2</label>
    </ligand>
</feature>
<evidence type="ECO:0000256" key="1">
    <source>
        <dbReference type="ARBA" id="ARBA00022723"/>
    </source>
</evidence>
<reference evidence="6 7" key="1">
    <citation type="submission" date="2020-02" db="EMBL/GenBank/DDBJ databases">
        <title>Draft genome sequence of Limisphaera ngatamarikiensis NGM72.4T, a thermophilic Verrucomicrobia grouped in subdivision 3.</title>
        <authorList>
            <person name="Carere C.R."/>
            <person name="Steen J."/>
            <person name="Hugenholtz P."/>
            <person name="Stott M.B."/>
        </authorList>
    </citation>
    <scope>NUCLEOTIDE SEQUENCE [LARGE SCALE GENOMIC DNA]</scope>
    <source>
        <strain evidence="6 7">NGM72.4</strain>
    </source>
</reference>
<evidence type="ECO:0000313" key="7">
    <source>
        <dbReference type="Proteomes" id="UP000477311"/>
    </source>
</evidence>
<dbReference type="PROSITE" id="PS51347">
    <property type="entry name" value="PHOSPHOTRIESTERASE_2"/>
    <property type="match status" value="1"/>
</dbReference>
<dbReference type="InterPro" id="IPR032466">
    <property type="entry name" value="Metal_Hydrolase"/>
</dbReference>
<feature type="binding site" evidence="4">
    <location>
        <position position="260"/>
    </location>
    <ligand>
        <name>Zn(2+)</name>
        <dbReference type="ChEBI" id="CHEBI:29105"/>
        <label>1</label>
    </ligand>
</feature>
<dbReference type="PANTHER" id="PTHR10819">
    <property type="entry name" value="PHOSPHOTRIESTERASE-RELATED"/>
    <property type="match status" value="1"/>
</dbReference>
<feature type="binding site" description="via carbamate group" evidence="4">
    <location>
        <position position="144"/>
    </location>
    <ligand>
        <name>Zn(2+)</name>
        <dbReference type="ChEBI" id="CHEBI:29105"/>
        <label>2</label>
    </ligand>
</feature>
<comment type="similarity">
    <text evidence="5">Belongs to the metallo-dependent hydrolases superfamily. Phosphotriesterase family.</text>
</comment>
<name>A0A6M1RU02_9BACT</name>
<dbReference type="Gene3D" id="3.20.20.140">
    <property type="entry name" value="Metal-dependent hydrolases"/>
    <property type="match status" value="1"/>
</dbReference>
<protein>
    <submittedName>
        <fullName evidence="6">Phosphotriesterase</fullName>
    </submittedName>
</protein>
<organism evidence="6 7">
    <name type="scientific">Limisphaera ngatamarikiensis</name>
    <dbReference type="NCBI Taxonomy" id="1324935"/>
    <lineage>
        <taxon>Bacteria</taxon>
        <taxon>Pseudomonadati</taxon>
        <taxon>Verrucomicrobiota</taxon>
        <taxon>Verrucomicrobiia</taxon>
        <taxon>Limisphaerales</taxon>
        <taxon>Limisphaeraceae</taxon>
        <taxon>Limisphaera</taxon>
    </lineage>
</organism>
<keyword evidence="2" id="KW-0378">Hydrolase</keyword>
<feature type="modified residue" description="N6-carboxylysine" evidence="3 5">
    <location>
        <position position="144"/>
    </location>
</feature>
<dbReference type="Proteomes" id="UP000477311">
    <property type="component" value="Unassembled WGS sequence"/>
</dbReference>
<feature type="binding site" description="via carbamate group" evidence="4">
    <location>
        <position position="144"/>
    </location>
    <ligand>
        <name>Zn(2+)</name>
        <dbReference type="ChEBI" id="CHEBI:29105"/>
        <label>1</label>
    </ligand>
</feature>
<dbReference type="PANTHER" id="PTHR10819:SF3">
    <property type="entry name" value="PHOSPHOTRIESTERASE-RELATED PROTEIN"/>
    <property type="match status" value="1"/>
</dbReference>
<dbReference type="GO" id="GO:0016787">
    <property type="term" value="F:hydrolase activity"/>
    <property type="evidence" value="ECO:0007669"/>
    <property type="project" value="UniProtKB-KW"/>
</dbReference>
<dbReference type="EMBL" id="JAAKYA010000036">
    <property type="protein sequence ID" value="NGO38884.1"/>
    <property type="molecule type" value="Genomic_DNA"/>
</dbReference>
<dbReference type="SUPFAM" id="SSF51556">
    <property type="entry name" value="Metallo-dependent hydrolases"/>
    <property type="match status" value="1"/>
</dbReference>
<dbReference type="Pfam" id="PF02126">
    <property type="entry name" value="PTE"/>
    <property type="match status" value="1"/>
</dbReference>
<evidence type="ECO:0000256" key="2">
    <source>
        <dbReference type="ARBA" id="ARBA00022801"/>
    </source>
</evidence>
<feature type="binding site" evidence="4">
    <location>
        <position position="26"/>
    </location>
    <ligand>
        <name>Zn(2+)</name>
        <dbReference type="ChEBI" id="CHEBI:29105"/>
        <label>1</label>
    </ligand>
</feature>
<comment type="cofactor">
    <cofactor evidence="4">
        <name>a divalent metal cation</name>
        <dbReference type="ChEBI" id="CHEBI:60240"/>
    </cofactor>
    <text evidence="4">Binds 2 divalent metal cations per subunit.</text>
</comment>
<dbReference type="AlphaFoldDB" id="A0A6M1RU02"/>
<keyword evidence="7" id="KW-1185">Reference proteome</keyword>
<keyword evidence="1 4" id="KW-0479">Metal-binding</keyword>
<evidence type="ECO:0000313" key="6">
    <source>
        <dbReference type="EMBL" id="NGO38884.1"/>
    </source>
</evidence>
<comment type="caution">
    <text evidence="6">The sequence shown here is derived from an EMBL/GenBank/DDBJ whole genome shotgun (WGS) entry which is preliminary data.</text>
</comment>
<feature type="binding site" evidence="4">
    <location>
        <position position="205"/>
    </location>
    <ligand>
        <name>Zn(2+)</name>
        <dbReference type="ChEBI" id="CHEBI:29105"/>
        <label>2</label>
    </ligand>
</feature>
<dbReference type="InterPro" id="IPR001559">
    <property type="entry name" value="Phosphotriesterase"/>
</dbReference>
<evidence type="ECO:0000256" key="5">
    <source>
        <dbReference type="PROSITE-ProRule" id="PRU00679"/>
    </source>
</evidence>
<sequence>MRDGQARVMTVCGPIPADALGPALTHEHIVTDFIGAEKAPGPRYERERAVEEILPHLQALRQRGVTALFECTPRYIGRDVPLLRRLSEASGLHIVTNTGYYGAVGNRYLPAHAHEESEEQLAARWLEEWTRGIEGTDIRPGFIKLGTDRGPLPPLHAKLLRAAARVHLRTGLTICAHTGDGAAALDQLRILESAGVSPEAFVWVHAQNGTDAERIEVARRGGWISLDGYNLGPGQPERYLQAILALKTAGQWRRVLVSHDDGWAVEGETLRGAALKPFGNGNPRPYFSVFQRLLPDLRTAGCSPEELDQLLRENPARAFAIRVRAL</sequence>
<feature type="binding site" evidence="4">
    <location>
        <position position="28"/>
    </location>
    <ligand>
        <name>Zn(2+)</name>
        <dbReference type="ChEBI" id="CHEBI:29105"/>
        <label>1</label>
    </ligand>
</feature>
<dbReference type="GO" id="GO:0008270">
    <property type="term" value="F:zinc ion binding"/>
    <property type="evidence" value="ECO:0007669"/>
    <property type="project" value="InterPro"/>
</dbReference>
<evidence type="ECO:0000256" key="3">
    <source>
        <dbReference type="PIRSR" id="PIRSR601559-50"/>
    </source>
</evidence>